<reference evidence="1" key="1">
    <citation type="submission" date="2014-11" db="EMBL/GenBank/DDBJ databases">
        <authorList>
            <person name="Amaro Gonzalez C."/>
        </authorList>
    </citation>
    <scope>NUCLEOTIDE SEQUENCE</scope>
</reference>
<protein>
    <submittedName>
        <fullName evidence="1">Uncharacterized protein</fullName>
    </submittedName>
</protein>
<name>A0A0E9X1Q5_ANGAN</name>
<reference evidence="1" key="2">
    <citation type="journal article" date="2015" name="Fish Shellfish Immunol.">
        <title>Early steps in the European eel (Anguilla anguilla)-Vibrio vulnificus interaction in the gills: Role of the RtxA13 toxin.</title>
        <authorList>
            <person name="Callol A."/>
            <person name="Pajuelo D."/>
            <person name="Ebbesson L."/>
            <person name="Teles M."/>
            <person name="MacKenzie S."/>
            <person name="Amaro C."/>
        </authorList>
    </citation>
    <scope>NUCLEOTIDE SEQUENCE</scope>
</reference>
<accession>A0A0E9X1Q5</accession>
<proteinExistence type="predicted"/>
<organism evidence="1">
    <name type="scientific">Anguilla anguilla</name>
    <name type="common">European freshwater eel</name>
    <name type="synonym">Muraena anguilla</name>
    <dbReference type="NCBI Taxonomy" id="7936"/>
    <lineage>
        <taxon>Eukaryota</taxon>
        <taxon>Metazoa</taxon>
        <taxon>Chordata</taxon>
        <taxon>Craniata</taxon>
        <taxon>Vertebrata</taxon>
        <taxon>Euteleostomi</taxon>
        <taxon>Actinopterygii</taxon>
        <taxon>Neopterygii</taxon>
        <taxon>Teleostei</taxon>
        <taxon>Anguilliformes</taxon>
        <taxon>Anguillidae</taxon>
        <taxon>Anguilla</taxon>
    </lineage>
</organism>
<sequence length="77" mass="8331">MKCNTRSAGYRLTVSQQEEWPALCAQSAFTPDSKCKDDGSKVNAKVHKTYSSTPPGSSPHQIISAHQITADIGHVCQ</sequence>
<dbReference type="AlphaFoldDB" id="A0A0E9X1Q5"/>
<evidence type="ECO:0000313" key="1">
    <source>
        <dbReference type="EMBL" id="JAH95638.1"/>
    </source>
</evidence>
<dbReference type="EMBL" id="GBXM01012939">
    <property type="protein sequence ID" value="JAH95638.1"/>
    <property type="molecule type" value="Transcribed_RNA"/>
</dbReference>